<sequence>GLALDIPSRFRIASVGIRAGFPYSFVNVIRPWEINLLRGHDLVV</sequence>
<protein>
    <submittedName>
        <fullName evidence="1">Uncharacterized protein</fullName>
    </submittedName>
</protein>
<dbReference type="AlphaFoldDB" id="A0A2K3KTF4"/>
<dbReference type="EMBL" id="ASHM01252303">
    <property type="protein sequence ID" value="PNX69559.1"/>
    <property type="molecule type" value="Genomic_DNA"/>
</dbReference>
<evidence type="ECO:0000313" key="2">
    <source>
        <dbReference type="Proteomes" id="UP000236291"/>
    </source>
</evidence>
<comment type="caution">
    <text evidence="1">The sequence shown here is derived from an EMBL/GenBank/DDBJ whole genome shotgun (WGS) entry which is preliminary data.</text>
</comment>
<gene>
    <name evidence="1" type="ORF">L195_g064491</name>
</gene>
<name>A0A2K3KTF4_TRIPR</name>
<evidence type="ECO:0000313" key="1">
    <source>
        <dbReference type="EMBL" id="PNX69559.1"/>
    </source>
</evidence>
<reference evidence="1 2" key="2">
    <citation type="journal article" date="2017" name="Front. Plant Sci.">
        <title>Gene Classification and Mining of Molecular Markers Useful in Red Clover (Trifolium pratense) Breeding.</title>
        <authorList>
            <person name="Istvanek J."/>
            <person name="Dluhosova J."/>
            <person name="Dluhos P."/>
            <person name="Patkova L."/>
            <person name="Nedelnik J."/>
            <person name="Repkova J."/>
        </authorList>
    </citation>
    <scope>NUCLEOTIDE SEQUENCE [LARGE SCALE GENOMIC DNA]</scope>
    <source>
        <strain evidence="2">cv. Tatra</strain>
        <tissue evidence="1">Young leaves</tissue>
    </source>
</reference>
<organism evidence="1 2">
    <name type="scientific">Trifolium pratense</name>
    <name type="common">Red clover</name>
    <dbReference type="NCBI Taxonomy" id="57577"/>
    <lineage>
        <taxon>Eukaryota</taxon>
        <taxon>Viridiplantae</taxon>
        <taxon>Streptophyta</taxon>
        <taxon>Embryophyta</taxon>
        <taxon>Tracheophyta</taxon>
        <taxon>Spermatophyta</taxon>
        <taxon>Magnoliopsida</taxon>
        <taxon>eudicotyledons</taxon>
        <taxon>Gunneridae</taxon>
        <taxon>Pentapetalae</taxon>
        <taxon>rosids</taxon>
        <taxon>fabids</taxon>
        <taxon>Fabales</taxon>
        <taxon>Fabaceae</taxon>
        <taxon>Papilionoideae</taxon>
        <taxon>50 kb inversion clade</taxon>
        <taxon>NPAAA clade</taxon>
        <taxon>Hologalegina</taxon>
        <taxon>IRL clade</taxon>
        <taxon>Trifolieae</taxon>
        <taxon>Trifolium</taxon>
    </lineage>
</organism>
<dbReference type="Proteomes" id="UP000236291">
    <property type="component" value="Unassembled WGS sequence"/>
</dbReference>
<feature type="non-terminal residue" evidence="1">
    <location>
        <position position="1"/>
    </location>
</feature>
<reference evidence="1 2" key="1">
    <citation type="journal article" date="2014" name="Am. J. Bot.">
        <title>Genome assembly and annotation for red clover (Trifolium pratense; Fabaceae).</title>
        <authorList>
            <person name="Istvanek J."/>
            <person name="Jaros M."/>
            <person name="Krenek A."/>
            <person name="Repkova J."/>
        </authorList>
    </citation>
    <scope>NUCLEOTIDE SEQUENCE [LARGE SCALE GENOMIC DNA]</scope>
    <source>
        <strain evidence="2">cv. Tatra</strain>
        <tissue evidence="1">Young leaves</tissue>
    </source>
</reference>
<accession>A0A2K3KTF4</accession>
<proteinExistence type="predicted"/>